<comment type="caution">
    <text evidence="1">The sequence shown here is derived from an EMBL/GenBank/DDBJ whole genome shotgun (WGS) entry which is preliminary data.</text>
</comment>
<dbReference type="Proteomes" id="UP000789920">
    <property type="component" value="Unassembled WGS sequence"/>
</dbReference>
<protein>
    <submittedName>
        <fullName evidence="1">27472_t:CDS:1</fullName>
    </submittedName>
</protein>
<name>A0ACA9NRD9_9GLOM</name>
<reference evidence="1" key="1">
    <citation type="submission" date="2021-06" db="EMBL/GenBank/DDBJ databases">
        <authorList>
            <person name="Kallberg Y."/>
            <person name="Tangrot J."/>
            <person name="Rosling A."/>
        </authorList>
    </citation>
    <scope>NUCLEOTIDE SEQUENCE</scope>
    <source>
        <strain evidence="1">MA461A</strain>
    </source>
</reference>
<keyword evidence="2" id="KW-1185">Reference proteome</keyword>
<proteinExistence type="predicted"/>
<organism evidence="1 2">
    <name type="scientific">Racocetra persica</name>
    <dbReference type="NCBI Taxonomy" id="160502"/>
    <lineage>
        <taxon>Eukaryota</taxon>
        <taxon>Fungi</taxon>
        <taxon>Fungi incertae sedis</taxon>
        <taxon>Mucoromycota</taxon>
        <taxon>Glomeromycotina</taxon>
        <taxon>Glomeromycetes</taxon>
        <taxon>Diversisporales</taxon>
        <taxon>Gigasporaceae</taxon>
        <taxon>Racocetra</taxon>
    </lineage>
</organism>
<feature type="non-terminal residue" evidence="1">
    <location>
        <position position="1"/>
    </location>
</feature>
<dbReference type="EMBL" id="CAJVQC010015328">
    <property type="protein sequence ID" value="CAG8665933.1"/>
    <property type="molecule type" value="Genomic_DNA"/>
</dbReference>
<gene>
    <name evidence="1" type="ORF">RPERSI_LOCUS8469</name>
</gene>
<accession>A0ACA9NRD9</accession>
<evidence type="ECO:0000313" key="1">
    <source>
        <dbReference type="EMBL" id="CAG8665933.1"/>
    </source>
</evidence>
<evidence type="ECO:0000313" key="2">
    <source>
        <dbReference type="Proteomes" id="UP000789920"/>
    </source>
</evidence>
<sequence length="226" mass="25639">HIDSNTLSNSNTNPEDNDTSDESLSGDNISVNNTDDSNKTNDTDHSNNLNCSNKKPYTKIRKNSSWVWQHFRKRHLSQKWKTHENCTVIIKSKKVPNGQWKCEQITKPVKTIEVIGQPTITEMFHHAARQNTHQKESIDHALIISITIDNAANMIKAINLIGIEQISCTAHIIQLAIGKGLKPAEKRFLQIKHAIKLMEATMNADSDYNIHKNAIRPKSLMITKEE</sequence>